<gene>
    <name evidence="1" type="ORF">CAEBREN_01268</name>
</gene>
<name>G0N531_CAEBE</name>
<proteinExistence type="predicted"/>
<protein>
    <submittedName>
        <fullName evidence="1">Uncharacterized protein</fullName>
    </submittedName>
</protein>
<dbReference type="InParanoid" id="G0N531"/>
<sequence>MSQKKEEAGPAPLRDRTILPPNALAGQSWKGYEKDWKIALSEFEEMLDCYLSSDNCFSSECHNYKIDEKLLPR</sequence>
<dbReference type="AlphaFoldDB" id="G0N531"/>
<organism evidence="2">
    <name type="scientific">Caenorhabditis brenneri</name>
    <name type="common">Nematode worm</name>
    <dbReference type="NCBI Taxonomy" id="135651"/>
    <lineage>
        <taxon>Eukaryota</taxon>
        <taxon>Metazoa</taxon>
        <taxon>Ecdysozoa</taxon>
        <taxon>Nematoda</taxon>
        <taxon>Chromadorea</taxon>
        <taxon>Rhabditida</taxon>
        <taxon>Rhabditina</taxon>
        <taxon>Rhabditomorpha</taxon>
        <taxon>Rhabditoidea</taxon>
        <taxon>Rhabditidae</taxon>
        <taxon>Peloderinae</taxon>
        <taxon>Caenorhabditis</taxon>
    </lineage>
</organism>
<dbReference type="Proteomes" id="UP000008068">
    <property type="component" value="Unassembled WGS sequence"/>
</dbReference>
<evidence type="ECO:0000313" key="1">
    <source>
        <dbReference type="EMBL" id="EGT53046.1"/>
    </source>
</evidence>
<evidence type="ECO:0000313" key="2">
    <source>
        <dbReference type="Proteomes" id="UP000008068"/>
    </source>
</evidence>
<keyword evidence="2" id="KW-1185">Reference proteome</keyword>
<accession>G0N531</accession>
<reference evidence="2" key="1">
    <citation type="submission" date="2011-07" db="EMBL/GenBank/DDBJ databases">
        <authorList>
            <consortium name="Caenorhabditis brenneri Sequencing and Analysis Consortium"/>
            <person name="Wilson R.K."/>
        </authorList>
    </citation>
    <scope>NUCLEOTIDE SEQUENCE [LARGE SCALE GENOMIC DNA]</scope>
    <source>
        <strain evidence="2">PB2801</strain>
    </source>
</reference>
<dbReference type="HOGENOM" id="CLU_2706991_0_0_1"/>
<dbReference type="EMBL" id="GL379839">
    <property type="protein sequence ID" value="EGT53046.1"/>
    <property type="molecule type" value="Genomic_DNA"/>
</dbReference>